<organism evidence="2 3">
    <name type="scientific">Chrysosporum bergii ANA360D</name>
    <dbReference type="NCBI Taxonomy" id="617107"/>
    <lineage>
        <taxon>Bacteria</taxon>
        <taxon>Bacillati</taxon>
        <taxon>Cyanobacteriota</taxon>
        <taxon>Cyanophyceae</taxon>
        <taxon>Nostocales</taxon>
        <taxon>Nodulariaceae</taxon>
        <taxon>Chrysosporum</taxon>
    </lineage>
</organism>
<evidence type="ECO:0000313" key="2">
    <source>
        <dbReference type="EMBL" id="MDH6061716.1"/>
    </source>
</evidence>
<accession>A0AA43GU64</accession>
<feature type="domain" description="Mo-dependent nitrogenase C-terminal" evidence="1">
    <location>
        <begin position="39"/>
        <end position="121"/>
    </location>
</feature>
<name>A0AA43GU64_9CYAN</name>
<dbReference type="AlphaFoldDB" id="A0AA43GU64"/>
<evidence type="ECO:0000259" key="1">
    <source>
        <dbReference type="Pfam" id="PF06967"/>
    </source>
</evidence>
<proteinExistence type="predicted"/>
<evidence type="ECO:0000313" key="3">
    <source>
        <dbReference type="Proteomes" id="UP001159387"/>
    </source>
</evidence>
<comment type="caution">
    <text evidence="2">The sequence shown here is derived from an EMBL/GenBank/DDBJ whole genome shotgun (WGS) entry which is preliminary data.</text>
</comment>
<dbReference type="InterPro" id="IPR009717">
    <property type="entry name" value="Mo-dep_Nase_C"/>
</dbReference>
<reference evidence="2 3" key="1">
    <citation type="journal article" date="2023" name="J. Phycol.">
        <title>Chrysosporum ovalisporum is synonymous with the true-branching cyanobacterium Umezakia natans (Nostocales/Aphanizomenonaceae).</title>
        <authorList>
            <person name="McGregor G.B."/>
            <person name="Sendall B.C."/>
            <person name="Niiyama Y."/>
            <person name="Tuji A."/>
            <person name="Willis A."/>
        </authorList>
    </citation>
    <scope>NUCLEOTIDE SEQUENCE [LARGE SCALE GENOMIC DNA]</scope>
    <source>
        <strain evidence="2 3">ANA360D</strain>
    </source>
</reference>
<sequence>MIETNNQHIILPAFIQSVEVEATKPAGSPHQPTPTKFDILQPLRKRLDNLEITNRGFAHFLAKIIPAQCPFERDIILLGRKIAHIPPLCKLNPLYDEFVGLRFRALCYLVDQCGEDIQSYC</sequence>
<gene>
    <name evidence="2" type="ORF">NWP17_14955</name>
</gene>
<dbReference type="Pfam" id="PF06967">
    <property type="entry name" value="Mo-nitro_C"/>
    <property type="match status" value="1"/>
</dbReference>
<keyword evidence="3" id="KW-1185">Reference proteome</keyword>
<dbReference type="RefSeq" id="WP_280655673.1">
    <property type="nucleotide sequence ID" value="NZ_JANQDH010000102.1"/>
</dbReference>
<dbReference type="EMBL" id="JANQDH010000102">
    <property type="protein sequence ID" value="MDH6061716.1"/>
    <property type="molecule type" value="Genomic_DNA"/>
</dbReference>
<protein>
    <submittedName>
        <fullName evidence="2">Mo-dependent nitrogenase C-terminal domain-containing protein</fullName>
    </submittedName>
</protein>
<dbReference type="Proteomes" id="UP001159387">
    <property type="component" value="Unassembled WGS sequence"/>
</dbReference>